<gene>
    <name evidence="1" type="ORF">UX87_C0003G0018</name>
</gene>
<dbReference type="EMBL" id="LCNV01000003">
    <property type="protein sequence ID" value="KKU64877.1"/>
    <property type="molecule type" value="Genomic_DNA"/>
</dbReference>
<evidence type="ECO:0000313" key="1">
    <source>
        <dbReference type="EMBL" id="KKU64877.1"/>
    </source>
</evidence>
<evidence type="ECO:0000313" key="2">
    <source>
        <dbReference type="Proteomes" id="UP000034364"/>
    </source>
</evidence>
<dbReference type="Proteomes" id="UP000034364">
    <property type="component" value="Unassembled WGS sequence"/>
</dbReference>
<reference evidence="1 2" key="1">
    <citation type="journal article" date="2015" name="Nature">
        <title>rRNA introns, odd ribosomes, and small enigmatic genomes across a large radiation of phyla.</title>
        <authorList>
            <person name="Brown C.T."/>
            <person name="Hug L.A."/>
            <person name="Thomas B.C."/>
            <person name="Sharon I."/>
            <person name="Castelle C.J."/>
            <person name="Singh A."/>
            <person name="Wilkins M.J."/>
            <person name="Williams K.H."/>
            <person name="Banfield J.F."/>
        </authorList>
    </citation>
    <scope>NUCLEOTIDE SEQUENCE [LARGE SCALE GENOMIC DNA]</scope>
</reference>
<comment type="caution">
    <text evidence="1">The sequence shown here is derived from an EMBL/GenBank/DDBJ whole genome shotgun (WGS) entry which is preliminary data.</text>
</comment>
<protein>
    <submittedName>
        <fullName evidence="1">Uncharacterized protein</fullName>
    </submittedName>
</protein>
<proteinExistence type="predicted"/>
<name>A0A0G1S648_9BACT</name>
<sequence length="259" mass="28421">MANLRELLNFAFKPVVGHTGTSLENAGKARLEKDPDTALKLRQQALNEIMNHTTGVLAVARGPDSRVKISKADHERRGLASIAKVIAEAQEDPEFRDRHPAAPQAKVRVGSVWEVIHQAAQIEAERKLGAPPPQSGTTIRQEAGLAIHNFLSGLVGGRQYPNPRQLYDSKRSGVEAEYTGQQHREIHNLAVEQINAAPSVKDMRFLNGTTRPIELDTGLQNRNGAIGKDLITGEIVYETSQGLVTQDEFDKILGQISFD</sequence>
<dbReference type="AlphaFoldDB" id="A0A0G1S648"/>
<accession>A0A0G1S648</accession>
<organism evidence="1 2">
    <name type="scientific">Candidatus Amesbacteria bacterium GW2011_GWA1_47_16</name>
    <dbReference type="NCBI Taxonomy" id="1618353"/>
    <lineage>
        <taxon>Bacteria</taxon>
        <taxon>Candidatus Amesiibacteriota</taxon>
    </lineage>
</organism>